<reference evidence="3" key="1">
    <citation type="submission" date="2023-07" db="EMBL/GenBank/DDBJ databases">
        <title>Genome content predicts the carbon catabolic preferences of heterotrophic bacteria.</title>
        <authorList>
            <person name="Gralka M."/>
        </authorList>
    </citation>
    <scope>NUCLEOTIDE SEQUENCE</scope>
    <source>
        <strain evidence="3">F2M12</strain>
    </source>
</reference>
<feature type="signal peptide" evidence="1">
    <location>
        <begin position="1"/>
        <end position="23"/>
    </location>
</feature>
<dbReference type="GO" id="GO:0007160">
    <property type="term" value="P:cell-matrix adhesion"/>
    <property type="evidence" value="ECO:0007669"/>
    <property type="project" value="InterPro"/>
</dbReference>
<evidence type="ECO:0000313" key="3">
    <source>
        <dbReference type="EMBL" id="MDO6579172.1"/>
    </source>
</evidence>
<protein>
    <submittedName>
        <fullName evidence="3">Nidogen-like domain-containing protein</fullName>
    </submittedName>
</protein>
<dbReference type="Pfam" id="PF06119">
    <property type="entry name" value="NIDO"/>
    <property type="match status" value="1"/>
</dbReference>
<keyword evidence="1" id="KW-0732">Signal</keyword>
<dbReference type="GeneID" id="83259202"/>
<comment type="caution">
    <text evidence="3">The sequence shown here is derived from an EMBL/GenBank/DDBJ whole genome shotgun (WGS) entry which is preliminary data.</text>
</comment>
<dbReference type="RefSeq" id="WP_061997822.1">
    <property type="nucleotide sequence ID" value="NZ_CP014322.1"/>
</dbReference>
<evidence type="ECO:0000313" key="4">
    <source>
        <dbReference type="Proteomes" id="UP001170717"/>
    </source>
</evidence>
<sequence length="409" mass="44445">MKFKNTLLAASLSFAALSFQSHADVIISGMGGEAGYGSDQTFSEFSPTFNLPFDVNIDGINFNTFRAFTNGNVDLFGGESNFEPMVTSLTVFEARGNYDCASCGDTYIGSPSEGVVAVTWLDMSTDAFHNGDDETNRQNTFQALIIDRSDDTGQAGDVDIEFRYDELSYRDEGFSLDSFTFGQSEAGFFLPNEEFIALPGSGTADILELVNTSNVGEDGIWAYSVRNGEVTLATAPTGSEGTGTELDPFMPSDDVDGSWEFEFSISDNEVVFIDPDVAIGYDYVVESGPEIASVILPTGFDADYELWLMGASGWEFTDNLTAEEEYLFGPDGVTEFRVLGIDTTNMIDPDDALAFVTGLSFVESGDVVMTQTPITEFVASPTSVSEPRMFFVLLTAFGLFAIRARRKTK</sequence>
<feature type="chain" id="PRO_5043375790" evidence="1">
    <location>
        <begin position="24"/>
        <end position="409"/>
    </location>
</feature>
<evidence type="ECO:0000256" key="1">
    <source>
        <dbReference type="SAM" id="SignalP"/>
    </source>
</evidence>
<dbReference type="InterPro" id="IPR003886">
    <property type="entry name" value="NIDO_dom"/>
</dbReference>
<proteinExistence type="predicted"/>
<evidence type="ECO:0000259" key="2">
    <source>
        <dbReference type="Pfam" id="PF06119"/>
    </source>
</evidence>
<name>A0AAW7Z5A5_9ALTE</name>
<dbReference type="EMBL" id="JAUOQI010000016">
    <property type="protein sequence ID" value="MDO6579172.1"/>
    <property type="molecule type" value="Genomic_DNA"/>
</dbReference>
<organism evidence="3 4">
    <name type="scientific">Alteromonas stellipolaris</name>
    <dbReference type="NCBI Taxonomy" id="233316"/>
    <lineage>
        <taxon>Bacteria</taxon>
        <taxon>Pseudomonadati</taxon>
        <taxon>Pseudomonadota</taxon>
        <taxon>Gammaproteobacteria</taxon>
        <taxon>Alteromonadales</taxon>
        <taxon>Alteromonadaceae</taxon>
        <taxon>Alteromonas/Salinimonas group</taxon>
        <taxon>Alteromonas</taxon>
    </lineage>
</organism>
<gene>
    <name evidence="3" type="ORF">Q4527_17345</name>
</gene>
<dbReference type="Proteomes" id="UP001170717">
    <property type="component" value="Unassembled WGS sequence"/>
</dbReference>
<feature type="domain" description="NIDO" evidence="2">
    <location>
        <begin position="113"/>
        <end position="227"/>
    </location>
</feature>
<accession>A0AAW7Z5A5</accession>
<dbReference type="AlphaFoldDB" id="A0AAW7Z5A5"/>